<evidence type="ECO:0000313" key="3">
    <source>
        <dbReference type="Proteomes" id="UP000294832"/>
    </source>
</evidence>
<feature type="transmembrane region" description="Helical" evidence="1">
    <location>
        <begin position="12"/>
        <end position="32"/>
    </location>
</feature>
<dbReference type="RefSeq" id="WP_133040019.1">
    <property type="nucleotide sequence ID" value="NZ_SLWF01000028.1"/>
</dbReference>
<sequence>MSRLFVWQHKSGFVAIIGMLLSALVFCLALLILPLLLLAAAGVLLVLSLFGRRYLKQHMARMQQYRFRASKRDIYDANPHVCRDHPHQWRSKGRVLEHQD</sequence>
<dbReference type="AlphaFoldDB" id="A0A4R2F3Y3"/>
<keyword evidence="1" id="KW-0472">Membrane</keyword>
<reference evidence="2 3" key="1">
    <citation type="submission" date="2019-03" db="EMBL/GenBank/DDBJ databases">
        <title>Freshwater and sediment microbial communities from various areas in North America, analyzing microbe dynamics in response to fracking.</title>
        <authorList>
            <person name="Lamendella R."/>
        </authorList>
    </citation>
    <scope>NUCLEOTIDE SEQUENCE [LARGE SCALE GENOMIC DNA]</scope>
    <source>
        <strain evidence="2 3">74A</strain>
    </source>
</reference>
<comment type="caution">
    <text evidence="2">The sequence shown here is derived from an EMBL/GenBank/DDBJ whole genome shotgun (WGS) entry which is preliminary data.</text>
</comment>
<evidence type="ECO:0000256" key="1">
    <source>
        <dbReference type="SAM" id="Phobius"/>
    </source>
</evidence>
<keyword evidence="1" id="KW-0812">Transmembrane</keyword>
<proteinExistence type="predicted"/>
<keyword evidence="1" id="KW-1133">Transmembrane helix</keyword>
<feature type="transmembrane region" description="Helical" evidence="1">
    <location>
        <begin position="38"/>
        <end position="55"/>
    </location>
</feature>
<name>A0A4R2F3Y3_9GAMM</name>
<protein>
    <submittedName>
        <fullName evidence="2">Uncharacterized protein</fullName>
    </submittedName>
</protein>
<gene>
    <name evidence="2" type="ORF">EDC91_12835</name>
</gene>
<accession>A0A4R2F3Y3</accession>
<evidence type="ECO:0000313" key="2">
    <source>
        <dbReference type="EMBL" id="TCN80975.1"/>
    </source>
</evidence>
<keyword evidence="3" id="KW-1185">Reference proteome</keyword>
<dbReference type="Proteomes" id="UP000294832">
    <property type="component" value="Unassembled WGS sequence"/>
</dbReference>
<dbReference type="EMBL" id="SLWF01000028">
    <property type="protein sequence ID" value="TCN80975.1"/>
    <property type="molecule type" value="Genomic_DNA"/>
</dbReference>
<organism evidence="2 3">
    <name type="scientific">Shewanella fodinae</name>
    <dbReference type="NCBI Taxonomy" id="552357"/>
    <lineage>
        <taxon>Bacteria</taxon>
        <taxon>Pseudomonadati</taxon>
        <taxon>Pseudomonadota</taxon>
        <taxon>Gammaproteobacteria</taxon>
        <taxon>Alteromonadales</taxon>
        <taxon>Shewanellaceae</taxon>
        <taxon>Shewanella</taxon>
    </lineage>
</organism>